<evidence type="ECO:0008006" key="4">
    <source>
        <dbReference type="Google" id="ProtNLM"/>
    </source>
</evidence>
<keyword evidence="3" id="KW-1185">Reference proteome</keyword>
<dbReference type="AlphaFoldDB" id="A0A5C6ESZ2"/>
<dbReference type="OrthoDB" id="291594at2"/>
<sequence length="144" mass="15720">MTFTHECGHIIGGMTCGATLTDFDLAPWRMPYSLHSPDPHPLVTLWAGPILGIAVPISLAAIIRKRWAWFVADFCLIANGGYLALAWLSGDRFLDTPRLLDAGAHPVTIVIYCVLTIGAGYVWFRSDCTHYIAPTPKPQDGGEP</sequence>
<keyword evidence="1" id="KW-0472">Membrane</keyword>
<keyword evidence="1" id="KW-1133">Transmembrane helix</keyword>
<evidence type="ECO:0000313" key="2">
    <source>
        <dbReference type="EMBL" id="TWU51450.1"/>
    </source>
</evidence>
<gene>
    <name evidence="2" type="ORF">Poly59_30420</name>
</gene>
<dbReference type="Proteomes" id="UP000317977">
    <property type="component" value="Unassembled WGS sequence"/>
</dbReference>
<feature type="transmembrane region" description="Helical" evidence="1">
    <location>
        <begin position="102"/>
        <end position="124"/>
    </location>
</feature>
<proteinExistence type="predicted"/>
<name>A0A5C6ESZ2_9BACT</name>
<protein>
    <recommendedName>
        <fullName evidence="4">MraY-like glycosyltransferase</fullName>
    </recommendedName>
</protein>
<reference evidence="2 3" key="1">
    <citation type="submission" date="2019-02" db="EMBL/GenBank/DDBJ databases">
        <title>Deep-cultivation of Planctomycetes and their phenomic and genomic characterization uncovers novel biology.</title>
        <authorList>
            <person name="Wiegand S."/>
            <person name="Jogler M."/>
            <person name="Boedeker C."/>
            <person name="Pinto D."/>
            <person name="Vollmers J."/>
            <person name="Rivas-Marin E."/>
            <person name="Kohn T."/>
            <person name="Peeters S.H."/>
            <person name="Heuer A."/>
            <person name="Rast P."/>
            <person name="Oberbeckmann S."/>
            <person name="Bunk B."/>
            <person name="Jeske O."/>
            <person name="Meyerdierks A."/>
            <person name="Storesund J.E."/>
            <person name="Kallscheuer N."/>
            <person name="Luecker S."/>
            <person name="Lage O.M."/>
            <person name="Pohl T."/>
            <person name="Merkel B.J."/>
            <person name="Hornburger P."/>
            <person name="Mueller R.-W."/>
            <person name="Bruemmer F."/>
            <person name="Labrenz M."/>
            <person name="Spormann A.M."/>
            <person name="Op Den Camp H."/>
            <person name="Overmann J."/>
            <person name="Amann R."/>
            <person name="Jetten M.S.M."/>
            <person name="Mascher T."/>
            <person name="Medema M.H."/>
            <person name="Devos D.P."/>
            <person name="Kaster A.-K."/>
            <person name="Ovreas L."/>
            <person name="Rohde M."/>
            <person name="Galperin M.Y."/>
            <person name="Jogler C."/>
        </authorList>
    </citation>
    <scope>NUCLEOTIDE SEQUENCE [LARGE SCALE GENOMIC DNA]</scope>
    <source>
        <strain evidence="2 3">Poly59</strain>
    </source>
</reference>
<evidence type="ECO:0000256" key="1">
    <source>
        <dbReference type="SAM" id="Phobius"/>
    </source>
</evidence>
<feature type="transmembrane region" description="Helical" evidence="1">
    <location>
        <begin position="70"/>
        <end position="90"/>
    </location>
</feature>
<organism evidence="2 3">
    <name type="scientific">Rubripirellula reticaptiva</name>
    <dbReference type="NCBI Taxonomy" id="2528013"/>
    <lineage>
        <taxon>Bacteria</taxon>
        <taxon>Pseudomonadati</taxon>
        <taxon>Planctomycetota</taxon>
        <taxon>Planctomycetia</taxon>
        <taxon>Pirellulales</taxon>
        <taxon>Pirellulaceae</taxon>
        <taxon>Rubripirellula</taxon>
    </lineage>
</organism>
<evidence type="ECO:0000313" key="3">
    <source>
        <dbReference type="Proteomes" id="UP000317977"/>
    </source>
</evidence>
<accession>A0A5C6ESZ2</accession>
<dbReference type="RefSeq" id="WP_146534806.1">
    <property type="nucleotide sequence ID" value="NZ_SJPX01000003.1"/>
</dbReference>
<comment type="caution">
    <text evidence="2">The sequence shown here is derived from an EMBL/GenBank/DDBJ whole genome shotgun (WGS) entry which is preliminary data.</text>
</comment>
<dbReference type="EMBL" id="SJPX01000003">
    <property type="protein sequence ID" value="TWU51450.1"/>
    <property type="molecule type" value="Genomic_DNA"/>
</dbReference>
<keyword evidence="1" id="KW-0812">Transmembrane</keyword>
<feature type="transmembrane region" description="Helical" evidence="1">
    <location>
        <begin position="43"/>
        <end position="63"/>
    </location>
</feature>